<evidence type="ECO:0000313" key="2">
    <source>
        <dbReference type="Proteomes" id="UP000194903"/>
    </source>
</evidence>
<evidence type="ECO:0000313" key="1">
    <source>
        <dbReference type="EMBL" id="OUM20636.1"/>
    </source>
</evidence>
<dbReference type="Gene3D" id="3.30.420.130">
    <property type="entry name" value="Dinitrogenase iron-molybdenum cofactor biosynthesis domain"/>
    <property type="match status" value="1"/>
</dbReference>
<proteinExistence type="predicted"/>
<protein>
    <recommendedName>
        <fullName evidence="3">Dinitrogenase iron-molybdenum cofactor biosynthesis domain-containing protein</fullName>
    </recommendedName>
</protein>
<evidence type="ECO:0008006" key="3">
    <source>
        <dbReference type="Google" id="ProtNLM"/>
    </source>
</evidence>
<name>A0A252F4D4_9FIRM</name>
<keyword evidence="2" id="KW-1185">Reference proteome</keyword>
<dbReference type="OrthoDB" id="280278at2"/>
<dbReference type="EMBL" id="NHOC01000005">
    <property type="protein sequence ID" value="OUM20636.1"/>
    <property type="molecule type" value="Genomic_DNA"/>
</dbReference>
<reference evidence="1 2" key="1">
    <citation type="submission" date="2017-05" db="EMBL/GenBank/DDBJ databases">
        <title>Butyricicoccus porcorum sp. nov. a butyrate-producing bacterium from the swine intestinal tract.</title>
        <authorList>
            <person name="Trachsel J."/>
            <person name="Humphrey S."/>
            <person name="Allen H.K."/>
        </authorList>
    </citation>
    <scope>NUCLEOTIDE SEQUENCE [LARGE SCALE GENOMIC DNA]</scope>
    <source>
        <strain evidence="1">BB10</strain>
    </source>
</reference>
<comment type="caution">
    <text evidence="1">The sequence shown here is derived from an EMBL/GenBank/DDBJ whole genome shotgun (WGS) entry which is preliminary data.</text>
</comment>
<sequence>MKIAAVTRDGKIAHTIAESTEILIVTEENGIPTAKELVQIGDDEITSVLFKLAMQNIDILLAGEIGTALQSTLRMLGVEMLPGCEGDAVENIAAYMTHEEIGDPSKIIVPEEDEDDPLGCLHDCAKCMAGCHDRPVQRTEA</sequence>
<gene>
    <name evidence="1" type="ORF">CBW42_07355</name>
</gene>
<dbReference type="RefSeq" id="WP_087019276.1">
    <property type="nucleotide sequence ID" value="NZ_CP178353.1"/>
</dbReference>
<dbReference type="InterPro" id="IPR036105">
    <property type="entry name" value="DiNase_FeMo-co_biosyn_sf"/>
</dbReference>
<dbReference type="SUPFAM" id="SSF53146">
    <property type="entry name" value="Nitrogenase accessory factor-like"/>
    <property type="match status" value="1"/>
</dbReference>
<organism evidence="1 2">
    <name type="scientific">Butyricicoccus porcorum</name>
    <dbReference type="NCBI Taxonomy" id="1945634"/>
    <lineage>
        <taxon>Bacteria</taxon>
        <taxon>Bacillati</taxon>
        <taxon>Bacillota</taxon>
        <taxon>Clostridia</taxon>
        <taxon>Eubacteriales</taxon>
        <taxon>Butyricicoccaceae</taxon>
        <taxon>Butyricicoccus</taxon>
    </lineage>
</organism>
<dbReference type="AlphaFoldDB" id="A0A252F4D4"/>
<dbReference type="Proteomes" id="UP000194903">
    <property type="component" value="Unassembled WGS sequence"/>
</dbReference>
<accession>A0A252F4D4</accession>